<dbReference type="AlphaFoldDB" id="A0A9Q0YLU6"/>
<dbReference type="InterPro" id="IPR007734">
    <property type="entry name" value="Heparan_SO4_2-O-STrfase"/>
</dbReference>
<evidence type="ECO:0000256" key="8">
    <source>
        <dbReference type="ARBA" id="ARBA00023180"/>
    </source>
</evidence>
<evidence type="ECO:0000313" key="11">
    <source>
        <dbReference type="EMBL" id="KAJ8024759.1"/>
    </source>
</evidence>
<keyword evidence="8" id="KW-0325">Glycoprotein</keyword>
<evidence type="ECO:0000256" key="10">
    <source>
        <dbReference type="SAM" id="Phobius"/>
    </source>
</evidence>
<organism evidence="11 12">
    <name type="scientific">Holothuria leucospilota</name>
    <name type="common">Black long sea cucumber</name>
    <name type="synonym">Mertensiothuria leucospilota</name>
    <dbReference type="NCBI Taxonomy" id="206669"/>
    <lineage>
        <taxon>Eukaryota</taxon>
        <taxon>Metazoa</taxon>
        <taxon>Echinodermata</taxon>
        <taxon>Eleutherozoa</taxon>
        <taxon>Echinozoa</taxon>
        <taxon>Holothuroidea</taxon>
        <taxon>Aspidochirotacea</taxon>
        <taxon>Aspidochirotida</taxon>
        <taxon>Holothuriidae</taxon>
        <taxon>Holothuria</taxon>
    </lineage>
</organism>
<evidence type="ECO:0000256" key="7">
    <source>
        <dbReference type="ARBA" id="ARBA00023136"/>
    </source>
</evidence>
<evidence type="ECO:0000256" key="2">
    <source>
        <dbReference type="ARBA" id="ARBA00022679"/>
    </source>
</evidence>
<comment type="caution">
    <text evidence="11">The sequence shown here is derived from an EMBL/GenBank/DDBJ whole genome shotgun (WGS) entry which is preliminary data.</text>
</comment>
<evidence type="ECO:0000256" key="5">
    <source>
        <dbReference type="ARBA" id="ARBA00022989"/>
    </source>
</evidence>
<dbReference type="GO" id="GO:0008146">
    <property type="term" value="F:sulfotransferase activity"/>
    <property type="evidence" value="ECO:0007669"/>
    <property type="project" value="InterPro"/>
</dbReference>
<accession>A0A9Q0YLU6</accession>
<dbReference type="EMBL" id="JAIZAY010000018">
    <property type="protein sequence ID" value="KAJ8024759.1"/>
    <property type="molecule type" value="Genomic_DNA"/>
</dbReference>
<keyword evidence="6" id="KW-0333">Golgi apparatus</keyword>
<evidence type="ECO:0000256" key="1">
    <source>
        <dbReference type="ARBA" id="ARBA00004323"/>
    </source>
</evidence>
<dbReference type="Gene3D" id="3.40.50.300">
    <property type="entry name" value="P-loop containing nucleotide triphosphate hydrolases"/>
    <property type="match status" value="1"/>
</dbReference>
<dbReference type="PANTHER" id="PTHR12129:SF15">
    <property type="entry name" value="URONYL 2-SULFOTRANSFERASE"/>
    <property type="match status" value="1"/>
</dbReference>
<dbReference type="OrthoDB" id="10019582at2759"/>
<protein>
    <submittedName>
        <fullName evidence="11">Heparan sulfate 2-O-sulfotransferase hst-2</fullName>
    </submittedName>
</protein>
<feature type="region of interest" description="Disordered" evidence="9">
    <location>
        <begin position="43"/>
        <end position="78"/>
    </location>
</feature>
<evidence type="ECO:0000256" key="4">
    <source>
        <dbReference type="ARBA" id="ARBA00022968"/>
    </source>
</evidence>
<dbReference type="PANTHER" id="PTHR12129">
    <property type="entry name" value="HEPARAN SULFATE 2-O-SULFOTRANSFERASE"/>
    <property type="match status" value="1"/>
</dbReference>
<reference evidence="11" key="1">
    <citation type="submission" date="2021-10" db="EMBL/GenBank/DDBJ databases">
        <title>Tropical sea cucumber genome reveals ecological adaptation and Cuvierian tubules defense mechanism.</title>
        <authorList>
            <person name="Chen T."/>
        </authorList>
    </citation>
    <scope>NUCLEOTIDE SEQUENCE</scope>
    <source>
        <strain evidence="11">Nanhai2018</strain>
        <tissue evidence="11">Muscle</tissue>
    </source>
</reference>
<evidence type="ECO:0000256" key="6">
    <source>
        <dbReference type="ARBA" id="ARBA00023034"/>
    </source>
</evidence>
<keyword evidence="5 10" id="KW-1133">Transmembrane helix</keyword>
<keyword evidence="12" id="KW-1185">Reference proteome</keyword>
<dbReference type="InterPro" id="IPR027417">
    <property type="entry name" value="P-loop_NTPase"/>
</dbReference>
<evidence type="ECO:0000256" key="9">
    <source>
        <dbReference type="SAM" id="MobiDB-lite"/>
    </source>
</evidence>
<comment type="subcellular location">
    <subcellularLocation>
        <location evidence="1">Golgi apparatus membrane</location>
        <topology evidence="1">Single-pass type II membrane protein</topology>
    </subcellularLocation>
</comment>
<sequence>MALVTKTTVAPWHVRRISLAMLLITLALCLIFAINTLQMKEDTRRRNGSSRVGQYLPPHQRSDGFEMEEASGHPLSGKDSILLNERKIRSFVRAIQPPAFLGGHAAFVQFPRGNPVRYVNIMREPLDRLISHYYFNQNGDSVKTERVFHQQKSTELTLDECIRDIECKNIKYTPLLMTTVSQLCGTAPLCRELSREAMLRAKSNLKYYVVIGLKEELNTTVLILETMFPNMLAGLHAHYKKSEVDSIEKFKTISKTAPSPETSEIIRRDLALEYELYEEAKRRFATLKRELSAFT</sequence>
<keyword evidence="7 10" id="KW-0472">Membrane</keyword>
<dbReference type="GO" id="GO:0000139">
    <property type="term" value="C:Golgi membrane"/>
    <property type="evidence" value="ECO:0007669"/>
    <property type="project" value="UniProtKB-SubCell"/>
</dbReference>
<feature type="transmembrane region" description="Helical" evidence="10">
    <location>
        <begin position="17"/>
        <end position="37"/>
    </location>
</feature>
<name>A0A9Q0YLU6_HOLLE</name>
<dbReference type="SUPFAM" id="SSF52540">
    <property type="entry name" value="P-loop containing nucleoside triphosphate hydrolases"/>
    <property type="match status" value="1"/>
</dbReference>
<keyword evidence="2" id="KW-0808">Transferase</keyword>
<dbReference type="Proteomes" id="UP001152320">
    <property type="component" value="Chromosome 18"/>
</dbReference>
<evidence type="ECO:0000313" key="12">
    <source>
        <dbReference type="Proteomes" id="UP001152320"/>
    </source>
</evidence>
<gene>
    <name evidence="11" type="ORF">HOLleu_34763</name>
</gene>
<evidence type="ECO:0000256" key="3">
    <source>
        <dbReference type="ARBA" id="ARBA00022692"/>
    </source>
</evidence>
<keyword evidence="3 10" id="KW-0812">Transmembrane</keyword>
<keyword evidence="4" id="KW-0735">Signal-anchor</keyword>
<proteinExistence type="predicted"/>